<dbReference type="AlphaFoldDB" id="A0A410QHH3"/>
<sequence length="338" mass="38274">MEFNLEGYEIQELSDIEKQNLKNNFKKKKLNFKKIVTVAAALVLTVGIFSQTETGKYVYAAFESKVSKISYSIGKSLGIERNIEPYSNVVGQVREDNGVEVKLGEVIIDKDELIFSTIVNANKPVEFARFDTEIFINGEKLTNYSMSGTGGAIDDSQETIFMVDSVDVKGIELNKDVDINIILRNMNYFDGKDEKKISGKWEFEFTANGDELAADTYTLPMNYSFNIDNLNYNLEEFRYNPVNQKIIGKIRGESDKDYELDLRGQDNLGNKVVFSLRRMSDKNFILAYENIYGDLSDKAASVTLTPYAREFPKKSGKVSGEFKKVGESFTINLKSKTK</sequence>
<gene>
    <name evidence="3" type="ORF">EQM13_08900</name>
</gene>
<accession>A0A410QHH3</accession>
<dbReference type="KEGG" id="spoa:EQM13_08900"/>
<dbReference type="Pfam" id="PF18705">
    <property type="entry name" value="DUF5643"/>
    <property type="match status" value="1"/>
</dbReference>
<name>A0A410QHH3_9FIRM</name>
<dbReference type="EMBL" id="CP035282">
    <property type="protein sequence ID" value="QAT63419.1"/>
    <property type="molecule type" value="Genomic_DNA"/>
</dbReference>
<evidence type="ECO:0000259" key="1">
    <source>
        <dbReference type="Pfam" id="PF13786"/>
    </source>
</evidence>
<feature type="domain" description="DUF4179" evidence="1">
    <location>
        <begin position="27"/>
        <end position="119"/>
    </location>
</feature>
<evidence type="ECO:0000259" key="2">
    <source>
        <dbReference type="Pfam" id="PF18705"/>
    </source>
</evidence>
<dbReference type="Pfam" id="PF13786">
    <property type="entry name" value="DUF4179"/>
    <property type="match status" value="1"/>
</dbReference>
<evidence type="ECO:0000313" key="3">
    <source>
        <dbReference type="EMBL" id="QAT63419.1"/>
    </source>
</evidence>
<reference evidence="4" key="1">
    <citation type="submission" date="2019-01" db="EMBL/GenBank/DDBJ databases">
        <title>Draft genomes of a novel of Sporanaerobacter strains.</title>
        <authorList>
            <person name="Ma S."/>
        </authorList>
    </citation>
    <scope>NUCLEOTIDE SEQUENCE [LARGE SCALE GENOMIC DNA]</scope>
    <source>
        <strain evidence="4">NJN-17</strain>
    </source>
</reference>
<organism evidence="3 4">
    <name type="scientific">Acidilutibacter cellobiosedens</name>
    <dbReference type="NCBI Taxonomy" id="2507161"/>
    <lineage>
        <taxon>Bacteria</taxon>
        <taxon>Bacillati</taxon>
        <taxon>Bacillota</taxon>
        <taxon>Tissierellia</taxon>
        <taxon>Tissierellales</taxon>
        <taxon>Acidilutibacteraceae</taxon>
        <taxon>Acidilutibacter</taxon>
    </lineage>
</organism>
<dbReference type="Gene3D" id="2.60.40.1630">
    <property type="entry name" value="bacillus anthracis domain"/>
    <property type="match status" value="1"/>
</dbReference>
<dbReference type="OrthoDB" id="1695052at2"/>
<proteinExistence type="predicted"/>
<keyword evidence="4" id="KW-1185">Reference proteome</keyword>
<dbReference type="InterPro" id="IPR025436">
    <property type="entry name" value="DUF4179"/>
</dbReference>
<feature type="domain" description="DUF5643" evidence="2">
    <location>
        <begin position="217"/>
        <end position="322"/>
    </location>
</feature>
<protein>
    <submittedName>
        <fullName evidence="3">DUF4179 domain-containing protein</fullName>
    </submittedName>
</protein>
<dbReference type="Proteomes" id="UP000287969">
    <property type="component" value="Chromosome"/>
</dbReference>
<dbReference type="InterPro" id="IPR040680">
    <property type="entry name" value="DUF5643"/>
</dbReference>
<evidence type="ECO:0000313" key="4">
    <source>
        <dbReference type="Proteomes" id="UP000287969"/>
    </source>
</evidence>